<dbReference type="EMBL" id="LR796345">
    <property type="protein sequence ID" value="CAB4138583.1"/>
    <property type="molecule type" value="Genomic_DNA"/>
</dbReference>
<reference evidence="1" key="1">
    <citation type="submission" date="2020-04" db="EMBL/GenBank/DDBJ databases">
        <authorList>
            <person name="Chiriac C."/>
            <person name="Salcher M."/>
            <person name="Ghai R."/>
            <person name="Kavagutti S V."/>
        </authorList>
    </citation>
    <scope>NUCLEOTIDE SEQUENCE</scope>
</reference>
<proteinExistence type="predicted"/>
<organism evidence="1">
    <name type="scientific">uncultured Caudovirales phage</name>
    <dbReference type="NCBI Taxonomy" id="2100421"/>
    <lineage>
        <taxon>Viruses</taxon>
        <taxon>Duplodnaviria</taxon>
        <taxon>Heunggongvirae</taxon>
        <taxon>Uroviricota</taxon>
        <taxon>Caudoviricetes</taxon>
        <taxon>Peduoviridae</taxon>
        <taxon>Maltschvirus</taxon>
        <taxon>Maltschvirus maltsch</taxon>
    </lineage>
</organism>
<evidence type="ECO:0000313" key="1">
    <source>
        <dbReference type="EMBL" id="CAB4138583.1"/>
    </source>
</evidence>
<sequence length="126" mass="15194">MKDRIQINGEWYIKESSNPLPEPEPLDLTYTQGCVYETGKYCFEATRLYKDYDSREFYEDTLDIEFTDKRTKPWKTDHWDNSTWLLAVHHNDRDALEEAFELMGNDGVRELKDFIRELLKIGWLKY</sequence>
<accession>A0A6J5LZD4</accession>
<gene>
    <name evidence="1" type="ORF">UFOVP331_143</name>
</gene>
<name>A0A6J5LZD4_9CAUD</name>
<protein>
    <submittedName>
        <fullName evidence="1">Uncharacterized protein</fullName>
    </submittedName>
</protein>